<dbReference type="Proteomes" id="UP000285326">
    <property type="component" value="Unassembled WGS sequence"/>
</dbReference>
<proteinExistence type="predicted"/>
<reference evidence="2 3" key="1">
    <citation type="journal article" date="2018" name="BMC Genomics">
        <title>Comparative genome analyses reveal sequence features reflecting distinct modes of host-adaptation between dicot and monocot powdery mildew.</title>
        <authorList>
            <person name="Wu Y."/>
            <person name="Ma X."/>
            <person name="Pan Z."/>
            <person name="Kale S.D."/>
            <person name="Song Y."/>
            <person name="King H."/>
            <person name="Zhang Q."/>
            <person name="Presley C."/>
            <person name="Deng X."/>
            <person name="Wei C.I."/>
            <person name="Xiao S."/>
        </authorList>
    </citation>
    <scope>NUCLEOTIDE SEQUENCE [LARGE SCALE GENOMIC DNA]</scope>
    <source>
        <strain evidence="2">UMSG1</strain>
    </source>
</reference>
<keyword evidence="1" id="KW-0732">Signal</keyword>
<dbReference type="Gene3D" id="3.10.450.30">
    <property type="entry name" value="Microbial ribonucleases"/>
    <property type="match status" value="1"/>
</dbReference>
<accession>A0A420J5Z7</accession>
<protein>
    <recommendedName>
        <fullName evidence="4">Secreted effector protein</fullName>
    </recommendedName>
</protein>
<evidence type="ECO:0000256" key="1">
    <source>
        <dbReference type="SAM" id="SignalP"/>
    </source>
</evidence>
<dbReference type="AlphaFoldDB" id="A0A420J5Z7"/>
<sequence>MRVSKFTLVFLTTFLGHQTTTALTQLFDAYGVTSKGLSCTGHRYMNFQVYAQAKFACKEGKPNHAITNDANVKKHFENFLPIVLEKVRDAGSTGTLYLAPLLRGNVVETQNTFIGKNSDLGSDRLVLNENCDIITAITNSHRRNEGESSSLDIQICKKYY</sequence>
<feature type="chain" id="PRO_5019427638" description="Secreted effector protein" evidence="1">
    <location>
        <begin position="23"/>
        <end position="160"/>
    </location>
</feature>
<organism evidence="2 3">
    <name type="scientific">Golovinomyces cichoracearum</name>
    <dbReference type="NCBI Taxonomy" id="62708"/>
    <lineage>
        <taxon>Eukaryota</taxon>
        <taxon>Fungi</taxon>
        <taxon>Dikarya</taxon>
        <taxon>Ascomycota</taxon>
        <taxon>Pezizomycotina</taxon>
        <taxon>Leotiomycetes</taxon>
        <taxon>Erysiphales</taxon>
        <taxon>Erysiphaceae</taxon>
        <taxon>Golovinomyces</taxon>
    </lineage>
</organism>
<dbReference type="EMBL" id="MCBS01017383">
    <property type="protein sequence ID" value="RKF82227.1"/>
    <property type="molecule type" value="Genomic_DNA"/>
</dbReference>
<feature type="signal peptide" evidence="1">
    <location>
        <begin position="1"/>
        <end position="22"/>
    </location>
</feature>
<name>A0A420J5Z7_9PEZI</name>
<evidence type="ECO:0008006" key="4">
    <source>
        <dbReference type="Google" id="ProtNLM"/>
    </source>
</evidence>
<evidence type="ECO:0000313" key="3">
    <source>
        <dbReference type="Proteomes" id="UP000285326"/>
    </source>
</evidence>
<gene>
    <name evidence="2" type="ORF">GcM1_173006</name>
</gene>
<evidence type="ECO:0000313" key="2">
    <source>
        <dbReference type="EMBL" id="RKF82227.1"/>
    </source>
</evidence>
<comment type="caution">
    <text evidence="2">The sequence shown here is derived from an EMBL/GenBank/DDBJ whole genome shotgun (WGS) entry which is preliminary data.</text>
</comment>